<dbReference type="InterPro" id="IPR020946">
    <property type="entry name" value="Flavin_mOase-like"/>
</dbReference>
<accession>A0AAQ3M6D4</accession>
<organism evidence="5 6">
    <name type="scientific">Acrodontium crateriforme</name>
    <dbReference type="NCBI Taxonomy" id="150365"/>
    <lineage>
        <taxon>Eukaryota</taxon>
        <taxon>Fungi</taxon>
        <taxon>Dikarya</taxon>
        <taxon>Ascomycota</taxon>
        <taxon>Pezizomycotina</taxon>
        <taxon>Dothideomycetes</taxon>
        <taxon>Dothideomycetidae</taxon>
        <taxon>Mycosphaerellales</taxon>
        <taxon>Teratosphaeriaceae</taxon>
        <taxon>Acrodontium</taxon>
    </lineage>
</organism>
<proteinExistence type="inferred from homology"/>
<evidence type="ECO:0000256" key="1">
    <source>
        <dbReference type="ARBA" id="ARBA00010139"/>
    </source>
</evidence>
<dbReference type="Gene3D" id="3.50.50.60">
    <property type="entry name" value="FAD/NAD(P)-binding domain"/>
    <property type="match status" value="3"/>
</dbReference>
<evidence type="ECO:0008006" key="7">
    <source>
        <dbReference type="Google" id="ProtNLM"/>
    </source>
</evidence>
<dbReference type="InterPro" id="IPR051209">
    <property type="entry name" value="FAD-bind_Monooxygenase_sf"/>
</dbReference>
<evidence type="ECO:0000313" key="6">
    <source>
        <dbReference type="Proteomes" id="UP001303373"/>
    </source>
</evidence>
<evidence type="ECO:0000256" key="3">
    <source>
        <dbReference type="ARBA" id="ARBA00022827"/>
    </source>
</evidence>
<dbReference type="PANTHER" id="PTHR42877:SF7">
    <property type="entry name" value="FLAVIN-BINDING MONOOXYGENASE-RELATED"/>
    <property type="match status" value="1"/>
</dbReference>
<gene>
    <name evidence="5" type="ORF">R9X50_00453700</name>
</gene>
<keyword evidence="6" id="KW-1185">Reference proteome</keyword>
<dbReference type="GO" id="GO:0004499">
    <property type="term" value="F:N,N-dimethylaniline monooxygenase activity"/>
    <property type="evidence" value="ECO:0007669"/>
    <property type="project" value="InterPro"/>
</dbReference>
<dbReference type="AlphaFoldDB" id="A0AAQ3M6D4"/>
<evidence type="ECO:0000256" key="4">
    <source>
        <dbReference type="ARBA" id="ARBA00023002"/>
    </source>
</evidence>
<dbReference type="SUPFAM" id="SSF51905">
    <property type="entry name" value="FAD/NAD(P)-binding domain"/>
    <property type="match status" value="2"/>
</dbReference>
<dbReference type="Proteomes" id="UP001303373">
    <property type="component" value="Chromosome 6"/>
</dbReference>
<reference evidence="5 6" key="1">
    <citation type="submission" date="2023-11" db="EMBL/GenBank/DDBJ databases">
        <title>An acidophilic fungus is an integral part of prey digestion in a carnivorous sundew plant.</title>
        <authorList>
            <person name="Tsai I.J."/>
        </authorList>
    </citation>
    <scope>NUCLEOTIDE SEQUENCE [LARGE SCALE GENOMIC DNA]</scope>
    <source>
        <strain evidence="5">169a</strain>
    </source>
</reference>
<evidence type="ECO:0000313" key="5">
    <source>
        <dbReference type="EMBL" id="WPH01685.1"/>
    </source>
</evidence>
<dbReference type="EMBL" id="CP138585">
    <property type="protein sequence ID" value="WPH01685.1"/>
    <property type="molecule type" value="Genomic_DNA"/>
</dbReference>
<sequence length="619" mass="70040">MDQMQRKAYQPAAPLAHPAAADYIPKYLHDAFPDPSGRPDVKIRDDFYGTRRKLRIGVLGAGISCINFLHFAETLKDVEIVVYERNEDVGGVWLTSKYPGCRCDIASIVYQFSWRTNIWSEMYAPAAENLAYIQTVARENEFYKLINFKHEIKQASWTDEESLWTLSVKNLESGQEFEDKVNIFLEFNGPVSSPRLTNLPELEKFKGEVVHPAVWKDDTSVDGKRVALIGYGCSGVQIGPNIIDRVSRLYTWFRNRTYILPPPNQAFSGPGGANFKYSDEQKKILSDPDVYLAYRKAVETGFNTRYAYVINGSKMAELVKENTINYMTEKLDPDILEQLLPKDFDIGCRRQTFAYGYLEALNDPKTTVFKRIPQRFTETGILDADGVEHELDMIIAATGYDQSHMPRFPKLVNGRSATDIWGPTKSPPSYMAMCLKGLPNYFNPSSAFGPLPQGNYFQSSEGFTKYIVKVIEKMQIDHIVSMVPKDKAVDHFVQHANAYLKRTAVSGPCAAWYKGNDYTSPPAIWPGARSQFLRIIETPRFEDFDIRYDDPEDMFSYFGNGWSLQDDGEDGGDITWYMGQPVHPVEQSILERLKGTDSSVKEVVQGMAAMPGAVGHAKQ</sequence>
<protein>
    <recommendedName>
        <fullName evidence="7">FAD/NAD(P)-binding domain-containing protein</fullName>
    </recommendedName>
</protein>
<dbReference type="GO" id="GO:0050660">
    <property type="term" value="F:flavin adenine dinucleotide binding"/>
    <property type="evidence" value="ECO:0007669"/>
    <property type="project" value="InterPro"/>
</dbReference>
<dbReference type="GO" id="GO:0050661">
    <property type="term" value="F:NADP binding"/>
    <property type="evidence" value="ECO:0007669"/>
    <property type="project" value="InterPro"/>
</dbReference>
<keyword evidence="2" id="KW-0285">Flavoprotein</keyword>
<dbReference type="InterPro" id="IPR036188">
    <property type="entry name" value="FAD/NAD-bd_sf"/>
</dbReference>
<name>A0AAQ3M6D4_9PEZI</name>
<dbReference type="PANTHER" id="PTHR42877">
    <property type="entry name" value="L-ORNITHINE N(5)-MONOOXYGENASE-RELATED"/>
    <property type="match status" value="1"/>
</dbReference>
<comment type="similarity">
    <text evidence="1">Belongs to the FAD-binding monooxygenase family.</text>
</comment>
<keyword evidence="3" id="KW-0274">FAD</keyword>
<dbReference type="Pfam" id="PF00743">
    <property type="entry name" value="FMO-like"/>
    <property type="match status" value="1"/>
</dbReference>
<keyword evidence="4" id="KW-0560">Oxidoreductase</keyword>
<evidence type="ECO:0000256" key="2">
    <source>
        <dbReference type="ARBA" id="ARBA00022630"/>
    </source>
</evidence>